<dbReference type="PRINTS" id="PR00033">
    <property type="entry name" value="HTHASNC"/>
</dbReference>
<keyword evidence="3" id="KW-0804">Transcription</keyword>
<name>B9JCM7_RHIR8</name>
<proteinExistence type="predicted"/>
<dbReference type="SMART" id="SM00344">
    <property type="entry name" value="HTH_ASNC"/>
    <property type="match status" value="1"/>
</dbReference>
<dbReference type="InterPro" id="IPR000485">
    <property type="entry name" value="AsnC-type_HTH_dom"/>
</dbReference>
<dbReference type="InterPro" id="IPR036390">
    <property type="entry name" value="WH_DNA-bd_sf"/>
</dbReference>
<reference evidence="5 6" key="1">
    <citation type="journal article" date="2009" name="J. Bacteriol.">
        <title>Genome sequences of three Agrobacterium biovars help elucidate the evolution of multichromosome genomes in bacteria.</title>
        <authorList>
            <person name="Slater S.C."/>
            <person name="Goldman B.S."/>
            <person name="Goodner B."/>
            <person name="Setubal J.C."/>
            <person name="Farrand S.K."/>
            <person name="Nester E.W."/>
            <person name="Burr T.J."/>
            <person name="Banta L."/>
            <person name="Dickerman A.W."/>
            <person name="Paulsen I."/>
            <person name="Otten L."/>
            <person name="Suen G."/>
            <person name="Welch R."/>
            <person name="Almeida N.F."/>
            <person name="Arnold F."/>
            <person name="Burton O.T."/>
            <person name="Du Z."/>
            <person name="Ewing A."/>
            <person name="Godsy E."/>
            <person name="Heisel S."/>
            <person name="Houmiel K.L."/>
            <person name="Jhaveri J."/>
            <person name="Lu J."/>
            <person name="Miller N.M."/>
            <person name="Norton S."/>
            <person name="Chen Q."/>
            <person name="Phoolcharoen W."/>
            <person name="Ohlin V."/>
            <person name="Ondrusek D."/>
            <person name="Pride N."/>
            <person name="Stricklin S.L."/>
            <person name="Sun J."/>
            <person name="Wheeler C."/>
            <person name="Wilson L."/>
            <person name="Zhu H."/>
            <person name="Wood D.W."/>
        </authorList>
    </citation>
    <scope>NUCLEOTIDE SEQUENCE [LARGE SCALE GENOMIC DNA]</scope>
    <source>
        <strain evidence="6">K84 / ATCC BAA-868</strain>
    </source>
</reference>
<dbReference type="KEGG" id="ara:Arad_4424"/>
<keyword evidence="1" id="KW-0805">Transcription regulation</keyword>
<dbReference type="InterPro" id="IPR036388">
    <property type="entry name" value="WH-like_DNA-bd_sf"/>
</dbReference>
<evidence type="ECO:0000313" key="6">
    <source>
        <dbReference type="Proteomes" id="UP000001600"/>
    </source>
</evidence>
<keyword evidence="2" id="KW-0238">DNA-binding</keyword>
<evidence type="ECO:0000256" key="2">
    <source>
        <dbReference type="ARBA" id="ARBA00023125"/>
    </source>
</evidence>
<dbReference type="eggNOG" id="COG1522">
    <property type="taxonomic scope" value="Bacteria"/>
</dbReference>
<dbReference type="HOGENOM" id="CLU_091233_0_1_5"/>
<dbReference type="AlphaFoldDB" id="B9JCM7"/>
<dbReference type="RefSeq" id="WP_012652721.1">
    <property type="nucleotide sequence ID" value="NC_011985.1"/>
</dbReference>
<dbReference type="GO" id="GO:0006355">
    <property type="term" value="P:regulation of DNA-templated transcription"/>
    <property type="evidence" value="ECO:0007669"/>
    <property type="project" value="UniProtKB-ARBA"/>
</dbReference>
<dbReference type="PANTHER" id="PTHR30154">
    <property type="entry name" value="LEUCINE-RESPONSIVE REGULATORY PROTEIN"/>
    <property type="match status" value="1"/>
</dbReference>
<dbReference type="EMBL" id="CP000628">
    <property type="protein sequence ID" value="ACM28138.1"/>
    <property type="molecule type" value="Genomic_DNA"/>
</dbReference>
<dbReference type="STRING" id="311403.Arad_4424"/>
<organism evidence="5 6">
    <name type="scientific">Rhizobium rhizogenes (strain K84 / ATCC BAA-868)</name>
    <name type="common">Agrobacterium radiobacter</name>
    <dbReference type="NCBI Taxonomy" id="311403"/>
    <lineage>
        <taxon>Bacteria</taxon>
        <taxon>Pseudomonadati</taxon>
        <taxon>Pseudomonadota</taxon>
        <taxon>Alphaproteobacteria</taxon>
        <taxon>Hyphomicrobiales</taxon>
        <taxon>Rhizobiaceae</taxon>
        <taxon>Rhizobium/Agrobacterium group</taxon>
        <taxon>Rhizobium</taxon>
    </lineage>
</organism>
<evidence type="ECO:0000256" key="1">
    <source>
        <dbReference type="ARBA" id="ARBA00023015"/>
    </source>
</evidence>
<dbReference type="Gene3D" id="3.30.70.920">
    <property type="match status" value="1"/>
</dbReference>
<dbReference type="GO" id="GO:0043565">
    <property type="term" value="F:sequence-specific DNA binding"/>
    <property type="evidence" value="ECO:0007669"/>
    <property type="project" value="InterPro"/>
</dbReference>
<accession>B9JCM7</accession>
<dbReference type="GO" id="GO:0005829">
    <property type="term" value="C:cytosol"/>
    <property type="evidence" value="ECO:0007669"/>
    <property type="project" value="TreeGrafter"/>
</dbReference>
<dbReference type="CDD" id="cd00090">
    <property type="entry name" value="HTH_ARSR"/>
    <property type="match status" value="1"/>
</dbReference>
<evidence type="ECO:0000259" key="4">
    <source>
        <dbReference type="PROSITE" id="PS50956"/>
    </source>
</evidence>
<dbReference type="PANTHER" id="PTHR30154:SF34">
    <property type="entry name" value="TRANSCRIPTIONAL REGULATOR AZLB"/>
    <property type="match status" value="1"/>
</dbReference>
<dbReference type="InterPro" id="IPR019885">
    <property type="entry name" value="Tscrpt_reg_HTH_AsnC-type_CS"/>
</dbReference>
<evidence type="ECO:0000256" key="3">
    <source>
        <dbReference type="ARBA" id="ARBA00023163"/>
    </source>
</evidence>
<dbReference type="Proteomes" id="UP000001600">
    <property type="component" value="Chromosome 1"/>
</dbReference>
<sequence>MFSGETRLDEKDREILLILQDNADQPAKAIAQVVNLSPSAVERRISKLKREGVIDRIVAVVSPAAVRRNLRILVEIEIQNEYRHNLEAFQRWLVQAPEVQSCWYVTGDTDFVLSVTVRDIEEYNAFIERMMTDLRELVRKYKSLIALKTIKHGMALSVDE</sequence>
<gene>
    <name evidence="5" type="ordered locus">Arad_4424</name>
</gene>
<dbReference type="InterPro" id="IPR011008">
    <property type="entry name" value="Dimeric_a/b-barrel"/>
</dbReference>
<dbReference type="PROSITE" id="PS50956">
    <property type="entry name" value="HTH_ASNC_2"/>
    <property type="match status" value="1"/>
</dbReference>
<dbReference type="InterPro" id="IPR011991">
    <property type="entry name" value="ArsR-like_HTH"/>
</dbReference>
<dbReference type="Pfam" id="PF13412">
    <property type="entry name" value="HTH_24"/>
    <property type="match status" value="1"/>
</dbReference>
<dbReference type="Pfam" id="PF01037">
    <property type="entry name" value="AsnC_trans_reg"/>
    <property type="match status" value="1"/>
</dbReference>
<dbReference type="InterPro" id="IPR019888">
    <property type="entry name" value="Tscrpt_reg_AsnC-like"/>
</dbReference>
<dbReference type="SUPFAM" id="SSF46785">
    <property type="entry name" value="Winged helix' DNA-binding domain"/>
    <property type="match status" value="1"/>
</dbReference>
<dbReference type="GO" id="GO:0043200">
    <property type="term" value="P:response to amino acid"/>
    <property type="evidence" value="ECO:0007669"/>
    <property type="project" value="TreeGrafter"/>
</dbReference>
<dbReference type="PROSITE" id="PS00519">
    <property type="entry name" value="HTH_ASNC_1"/>
    <property type="match status" value="1"/>
</dbReference>
<protein>
    <submittedName>
        <fullName evidence="5">Transcriptional regulator protein</fullName>
    </submittedName>
</protein>
<dbReference type="SUPFAM" id="SSF54909">
    <property type="entry name" value="Dimeric alpha+beta barrel"/>
    <property type="match status" value="1"/>
</dbReference>
<feature type="domain" description="HTH asnC-type" evidence="4">
    <location>
        <begin position="8"/>
        <end position="71"/>
    </location>
</feature>
<evidence type="ECO:0000313" key="5">
    <source>
        <dbReference type="EMBL" id="ACM28138.1"/>
    </source>
</evidence>
<dbReference type="InterPro" id="IPR019887">
    <property type="entry name" value="Tscrpt_reg_AsnC/Lrp_C"/>
</dbReference>
<dbReference type="Gene3D" id="1.10.10.10">
    <property type="entry name" value="Winged helix-like DNA-binding domain superfamily/Winged helix DNA-binding domain"/>
    <property type="match status" value="1"/>
</dbReference>